<keyword evidence="6" id="KW-0464">Manganese</keyword>
<comment type="cofactor">
    <cofactor evidence="1">
        <name>Mn(2+)</name>
        <dbReference type="ChEBI" id="CHEBI:29035"/>
    </cofactor>
</comment>
<feature type="domain" description="Nudix hydrolase" evidence="7">
    <location>
        <begin position="46"/>
        <end position="181"/>
    </location>
</feature>
<dbReference type="EMBL" id="JH651379">
    <property type="protein sequence ID" value="EIJ39493.1"/>
    <property type="molecule type" value="Genomic_DNA"/>
</dbReference>
<evidence type="ECO:0000256" key="4">
    <source>
        <dbReference type="ARBA" id="ARBA00022801"/>
    </source>
</evidence>
<dbReference type="Gene3D" id="3.90.79.10">
    <property type="entry name" value="Nucleoside Triphosphate Pyrophosphohydrolase"/>
    <property type="match status" value="1"/>
</dbReference>
<organism evidence="8 9">
    <name type="scientific">Galbibacter orientalis DSM 19592</name>
    <dbReference type="NCBI Taxonomy" id="926559"/>
    <lineage>
        <taxon>Bacteria</taxon>
        <taxon>Pseudomonadati</taxon>
        <taxon>Bacteroidota</taxon>
        <taxon>Flavobacteriia</taxon>
        <taxon>Flavobacteriales</taxon>
        <taxon>Flavobacteriaceae</taxon>
        <taxon>Galbibacter</taxon>
    </lineage>
</organism>
<evidence type="ECO:0000256" key="6">
    <source>
        <dbReference type="ARBA" id="ARBA00023211"/>
    </source>
</evidence>
<dbReference type="Pfam" id="PF00293">
    <property type="entry name" value="NUDIX"/>
    <property type="match status" value="1"/>
</dbReference>
<dbReference type="PROSITE" id="PS51462">
    <property type="entry name" value="NUDIX"/>
    <property type="match status" value="1"/>
</dbReference>
<dbReference type="InterPro" id="IPR000086">
    <property type="entry name" value="NUDIX_hydrolase_dom"/>
</dbReference>
<dbReference type="STRING" id="926559.JoomaDRAFT_2514"/>
<keyword evidence="5" id="KW-0460">Magnesium</keyword>
<evidence type="ECO:0000256" key="2">
    <source>
        <dbReference type="ARBA" id="ARBA00001946"/>
    </source>
</evidence>
<sequence>MKFADFYDLVPKIKNLPLPGQESHYKMAPLTRMETLDTINIEDKNPRRAGVVSLFYPDDALKTRLLLILRKTYNGVHSNQVGFPGGKVELSDKNIEETALRETWEEVGVSPNKIELIKRMSEIYIPPSNFLVQPFVGISREKLEFTLQEDEVEEIIEVSFSDFMNDKALFEENLTTSYAKNINVPAFKLNNYTVWGATAMMLNEVKEMFKKLI</sequence>
<evidence type="ECO:0000256" key="1">
    <source>
        <dbReference type="ARBA" id="ARBA00001936"/>
    </source>
</evidence>
<evidence type="ECO:0000256" key="5">
    <source>
        <dbReference type="ARBA" id="ARBA00022842"/>
    </source>
</evidence>
<accession>I3C7A0</accession>
<dbReference type="RefSeq" id="WP_008612948.1">
    <property type="nucleotide sequence ID" value="NZ_JH651379.1"/>
</dbReference>
<dbReference type="SUPFAM" id="SSF55811">
    <property type="entry name" value="Nudix"/>
    <property type="match status" value="1"/>
</dbReference>
<gene>
    <name evidence="8" type="ORF">JoomaDRAFT_2514</name>
</gene>
<keyword evidence="9" id="KW-1185">Reference proteome</keyword>
<evidence type="ECO:0000313" key="8">
    <source>
        <dbReference type="EMBL" id="EIJ39493.1"/>
    </source>
</evidence>
<dbReference type="Proteomes" id="UP000004690">
    <property type="component" value="Unassembled WGS sequence"/>
</dbReference>
<protein>
    <submittedName>
        <fullName evidence="8">NTP pyrophosphohydrolase</fullName>
    </submittedName>
</protein>
<dbReference type="InterPro" id="IPR045121">
    <property type="entry name" value="CoAse"/>
</dbReference>
<proteinExistence type="predicted"/>
<dbReference type="PANTHER" id="PTHR12992:SF11">
    <property type="entry name" value="MITOCHONDRIAL COENZYME A DIPHOSPHATASE NUDT8"/>
    <property type="match status" value="1"/>
</dbReference>
<dbReference type="CDD" id="cd03426">
    <property type="entry name" value="NUDIX_CoAse_Nudt7"/>
    <property type="match status" value="1"/>
</dbReference>
<dbReference type="HOGENOM" id="CLU_040940_5_3_10"/>
<name>I3C7A0_9FLAO</name>
<comment type="cofactor">
    <cofactor evidence="2">
        <name>Mg(2+)</name>
        <dbReference type="ChEBI" id="CHEBI:18420"/>
    </cofactor>
</comment>
<dbReference type="InterPro" id="IPR015797">
    <property type="entry name" value="NUDIX_hydrolase-like_dom_sf"/>
</dbReference>
<dbReference type="OrthoDB" id="9802805at2"/>
<dbReference type="AlphaFoldDB" id="I3C7A0"/>
<dbReference type="GO" id="GO:0046872">
    <property type="term" value="F:metal ion binding"/>
    <property type="evidence" value="ECO:0007669"/>
    <property type="project" value="UniProtKB-KW"/>
</dbReference>
<keyword evidence="4 8" id="KW-0378">Hydrolase</keyword>
<dbReference type="GO" id="GO:0010945">
    <property type="term" value="F:coenzyme A diphosphatase activity"/>
    <property type="evidence" value="ECO:0007669"/>
    <property type="project" value="InterPro"/>
</dbReference>
<evidence type="ECO:0000256" key="3">
    <source>
        <dbReference type="ARBA" id="ARBA00022723"/>
    </source>
</evidence>
<evidence type="ECO:0000313" key="9">
    <source>
        <dbReference type="Proteomes" id="UP000004690"/>
    </source>
</evidence>
<keyword evidence="3" id="KW-0479">Metal-binding</keyword>
<reference evidence="8 9" key="1">
    <citation type="submission" date="2012-02" db="EMBL/GenBank/DDBJ databases">
        <title>Improved High-Quality Draft genome of Joostella marina DSM 19592.</title>
        <authorList>
            <consortium name="US DOE Joint Genome Institute (JGI-PGF)"/>
            <person name="Lucas S."/>
            <person name="Copeland A."/>
            <person name="Lapidus A."/>
            <person name="Bruce D."/>
            <person name="Goodwin L."/>
            <person name="Pitluck S."/>
            <person name="Peters L."/>
            <person name="Chertkov O."/>
            <person name="Ovchinnikova G."/>
            <person name="Kyrpides N."/>
            <person name="Mavromatis K."/>
            <person name="Detter J.C."/>
            <person name="Han C."/>
            <person name="Land M."/>
            <person name="Hauser L."/>
            <person name="Markowitz V."/>
            <person name="Cheng J.-F."/>
            <person name="Hugenholtz P."/>
            <person name="Woyke T."/>
            <person name="Wu D."/>
            <person name="Tindall B."/>
            <person name="Brambilla E."/>
            <person name="Klenk H.-P."/>
            <person name="Eisen J.A."/>
        </authorList>
    </citation>
    <scope>NUCLEOTIDE SEQUENCE [LARGE SCALE GENOMIC DNA]</scope>
    <source>
        <strain evidence="8 9">DSM 19592</strain>
    </source>
</reference>
<dbReference type="PANTHER" id="PTHR12992">
    <property type="entry name" value="NUDIX HYDROLASE"/>
    <property type="match status" value="1"/>
</dbReference>
<dbReference type="eggNOG" id="COG0494">
    <property type="taxonomic scope" value="Bacteria"/>
</dbReference>
<evidence type="ECO:0000259" key="7">
    <source>
        <dbReference type="PROSITE" id="PS51462"/>
    </source>
</evidence>